<evidence type="ECO:0000313" key="2">
    <source>
        <dbReference type="EMBL" id="MBB5263032.1"/>
    </source>
</evidence>
<dbReference type="Proteomes" id="UP000543642">
    <property type="component" value="Unassembled WGS sequence"/>
</dbReference>
<name>A0A7W8M3Z2_9FIRM</name>
<dbReference type="AlphaFoldDB" id="A0A7W8M3Z2"/>
<keyword evidence="3" id="KW-1185">Reference proteome</keyword>
<dbReference type="RefSeq" id="WP_183770313.1">
    <property type="nucleotide sequence ID" value="NZ_JACHFW010000001.1"/>
</dbReference>
<feature type="compositionally biased region" description="Low complexity" evidence="1">
    <location>
        <begin position="331"/>
        <end position="343"/>
    </location>
</feature>
<reference evidence="2 3" key="1">
    <citation type="submission" date="2020-08" db="EMBL/GenBank/DDBJ databases">
        <title>Genomic Encyclopedia of Type Strains, Phase IV (KMG-IV): sequencing the most valuable type-strain genomes for metagenomic binning, comparative biology and taxonomic classification.</title>
        <authorList>
            <person name="Goeker M."/>
        </authorList>
    </citation>
    <scope>NUCLEOTIDE SEQUENCE [LARGE SCALE GENOMIC DNA]</scope>
    <source>
        <strain evidence="2 3">DSM 106146</strain>
    </source>
</reference>
<proteinExistence type="predicted"/>
<dbReference type="Pfam" id="PF09709">
    <property type="entry name" value="Cas_Csd1"/>
    <property type="match status" value="1"/>
</dbReference>
<protein>
    <submittedName>
        <fullName evidence="2">CRISPR-associated protein Csd1</fullName>
    </submittedName>
</protein>
<dbReference type="InterPro" id="IPR010144">
    <property type="entry name" value="CRISPR-assoc_prot_Csd1-typ"/>
</dbReference>
<feature type="region of interest" description="Disordered" evidence="1">
    <location>
        <begin position="324"/>
        <end position="343"/>
    </location>
</feature>
<feature type="region of interest" description="Disordered" evidence="1">
    <location>
        <begin position="360"/>
        <end position="402"/>
    </location>
</feature>
<gene>
    <name evidence="2" type="ORF">HNP82_000126</name>
</gene>
<dbReference type="EMBL" id="JACHFW010000001">
    <property type="protein sequence ID" value="MBB5263032.1"/>
    <property type="molecule type" value="Genomic_DNA"/>
</dbReference>
<organism evidence="2 3">
    <name type="scientific">Catenibacillus scindens</name>
    <dbReference type="NCBI Taxonomy" id="673271"/>
    <lineage>
        <taxon>Bacteria</taxon>
        <taxon>Bacillati</taxon>
        <taxon>Bacillota</taxon>
        <taxon>Clostridia</taxon>
        <taxon>Lachnospirales</taxon>
        <taxon>Lachnospiraceae</taxon>
        <taxon>Catenibacillus</taxon>
    </lineage>
</organism>
<accession>A0A7W8M3Z2</accession>
<feature type="compositionally biased region" description="Polar residues" evidence="1">
    <location>
        <begin position="374"/>
        <end position="402"/>
    </location>
</feature>
<sequence>MSWEEDLVELYDKNADRVGEVMYRAYGKTQVPYVLIPPFHTTVTAQINVILDEAGDFLDASAVAEEDKMTIIPVTEKSGSRTAGKEPHPLCDNLKYLAGDYDQYVPDKKGALKEFYTLYIEALEKWHSSPYTHPKVDAVYKYLKKGTLMKDLIGKKVLKYDENGLLSDKIKIQNVSQLTAFVRFTIRSPLSLDASMDETPQECWRDPSLWDCFNQYYREQEGEKSLDYLTGHMEAPSYLHSKKIRNEGDGAKLISSNDESTYTFRGRFHTKEQAFAIGGETSHKMHNALKWIIRRQGESFDSLMMVTWESYLKEMPDWTADTEQIGANAPAGSGSDGSTADGSVSELDLTINFDDVIMEDPEPDNFYGPGQEASDFTHQENSNLPGNTNSQENSNSQGKGSYDSNLLTAKAFYSALNGYKRRVEHTGHMILMAFDAATTGRLCLAEYKKLDDARYLTNIEKWHSQCGWIHWKYKNGKRQTYYGMTGVRDIADILYGIESNGILTIVDKNSKKMYAAVSQKLLPCIWDGSRLPFDLVNLAVVKASSPLSYKDRHLWERVLSLACSFVKKYRYDQYNKEEWNVALNLEEKNRSYLYGRLLAVADRIEYRTYDQDQDSGRVTNAKRYMNTFSQRPFDTWKIIEENVQPYLNKLKINERKYYERTLDEIYSLFDIEGYQDNTRLDGLYLLGFHSQSYAMKQPKFAENEGGEKK</sequence>
<evidence type="ECO:0000313" key="3">
    <source>
        <dbReference type="Proteomes" id="UP000543642"/>
    </source>
</evidence>
<evidence type="ECO:0000256" key="1">
    <source>
        <dbReference type="SAM" id="MobiDB-lite"/>
    </source>
</evidence>
<dbReference type="NCBIfam" id="TIGR01863">
    <property type="entry name" value="cas_Csd1"/>
    <property type="match status" value="1"/>
</dbReference>
<comment type="caution">
    <text evidence="2">The sequence shown here is derived from an EMBL/GenBank/DDBJ whole genome shotgun (WGS) entry which is preliminary data.</text>
</comment>